<sequence>MIALIVTPDGFPPAYEVMPGNTSDKTTLAGFIKKIEAQYGKAQRTWVMDRGIPTEEVLAEMRAAETPIHYLVGTPKGRLTKLEKGLLKLPW</sequence>
<evidence type="ECO:0000313" key="1">
    <source>
        <dbReference type="EMBL" id="PZN87467.1"/>
    </source>
</evidence>
<reference evidence="1 2" key="1">
    <citation type="journal article" date="2018" name="Aquat. Microb. Ecol.">
        <title>Gammaproteobacterial methanotrophs dominate.</title>
        <authorList>
            <person name="Rissanen A.J."/>
            <person name="Saarenheimo J."/>
            <person name="Tiirola M."/>
            <person name="Peura S."/>
            <person name="Aalto S.L."/>
            <person name="Karvinen A."/>
            <person name="Nykanen H."/>
        </authorList>
    </citation>
    <scope>NUCLEOTIDE SEQUENCE [LARGE SCALE GENOMIC DNA]</scope>
    <source>
        <strain evidence="1">AMbin10</strain>
    </source>
</reference>
<evidence type="ECO:0008006" key="3">
    <source>
        <dbReference type="Google" id="ProtNLM"/>
    </source>
</evidence>
<comment type="caution">
    <text evidence="1">The sequence shown here is derived from an EMBL/GenBank/DDBJ whole genome shotgun (WGS) entry which is preliminary data.</text>
</comment>
<name>A0A2W4TZA7_9GAMM</name>
<dbReference type="AlphaFoldDB" id="A0A2W4TZA7"/>
<dbReference type="EMBL" id="QJPH01000037">
    <property type="protein sequence ID" value="PZN87467.1"/>
    <property type="molecule type" value="Genomic_DNA"/>
</dbReference>
<organism evidence="1 2">
    <name type="scientific">Candidatus Methylumidiphilus alinenensis</name>
    <dbReference type="NCBI Taxonomy" id="2202197"/>
    <lineage>
        <taxon>Bacteria</taxon>
        <taxon>Pseudomonadati</taxon>
        <taxon>Pseudomonadota</taxon>
        <taxon>Gammaproteobacteria</taxon>
        <taxon>Methylococcales</taxon>
        <taxon>Candidatus Methylumidiphilus</taxon>
    </lineage>
</organism>
<protein>
    <recommendedName>
        <fullName evidence="3">Transposase IS4-like domain-containing protein</fullName>
    </recommendedName>
</protein>
<accession>A0A2W4TZA7</accession>
<proteinExistence type="predicted"/>
<dbReference type="Proteomes" id="UP000249396">
    <property type="component" value="Unassembled WGS sequence"/>
</dbReference>
<gene>
    <name evidence="1" type="ORF">DM484_00290</name>
</gene>
<evidence type="ECO:0000313" key="2">
    <source>
        <dbReference type="Proteomes" id="UP000249396"/>
    </source>
</evidence>